<gene>
    <name evidence="3" type="ORF">FHL15_004280</name>
</gene>
<name>A0A553I3P3_9PEZI</name>
<sequence length="908" mass="99272">MNSASTPNHAGHDDTTHNAALRGAFLAFQKTAKPAITRPSTPTRDAGNGGLTQSSPVSRQTTGNNSALGRDQSFASHHSLSHHAHLLTPSKPTTGDPRSPSLIAATLAASRSVSPSPKATPSVQTSTPQATRDHRKGIAGHDSTVSSVTDLDLATDVSSIGPTNALISLFERKEDDTDPVKKSPAVPSVKKGLRAGLRPMTPPRVTSPVVSSPSTGRDIVRVKSPLRGAQDAGLAVSASLFDPARKPPLNRPPLKAAGRATTSVLSPRPKQASSYKVIGDSSNTSTGSATPPVAKPVKHRPYPMSRTRAQSVTSLKGERTPGALVRRSSSSLSNDTFVSASSAPSPQPDSPRRISPHQPSAEASQPPRPQSVNTTSAPPLSRPLMLKSSSNLPLDSLTNAIVAGSLASARATPAKPPTPPPRKQTPHMRQTLRAPRTKSDEEVNGTTTRYKKKPLGKLSSRKKHAHHEGSRRRWREVITARERQRYEGLWASNRGLLLDDPGALTHSLQNTDTSQLVANVVVRDIWARSRLPFDELAEVWDLVDTQGRDKFYQHYVEDTRHDTQYKLRSTVTDYWSLNRDTPSLAIPHQVVKLSMLRAKHSTTTKQVADHNDNQTCGGYGEIENVFSFALSLHQYMLTEVILDLEEAAGVIVEDLSTRDSRFLYIGESFDDPLLGEFGKKYRSTNGNFLQYLFSAFCSIIVITTHKLLNIFDIYVTLEQALMKGHDEPLQQKLKERGLSNDTIEEALSYVWGNSIFDKSINISGKAFSMTTNLNSILHNLRHPNVTRTIRIDATCITNQIYKRKRHQALKEEVLLEGSRAKLAFKYKITPHKRSRARVTLSPSFSGLAPSLKTRSFLGFIYTQNLVMPARYKSPGHASAIGYLSQDLDASAIISQDLVTSAKGKRCFE</sequence>
<dbReference type="InterPro" id="IPR011992">
    <property type="entry name" value="EF-hand-dom_pair"/>
</dbReference>
<feature type="compositionally biased region" description="Low complexity" evidence="1">
    <location>
        <begin position="203"/>
        <end position="215"/>
    </location>
</feature>
<feature type="compositionally biased region" description="Polar residues" evidence="1">
    <location>
        <begin position="327"/>
        <end position="338"/>
    </location>
</feature>
<dbReference type="OrthoDB" id="10045710at2759"/>
<proteinExistence type="predicted"/>
<feature type="compositionally biased region" description="Basic residues" evidence="1">
    <location>
        <begin position="449"/>
        <end position="473"/>
    </location>
</feature>
<dbReference type="SUPFAM" id="SSF47473">
    <property type="entry name" value="EF-hand"/>
    <property type="match status" value="1"/>
</dbReference>
<keyword evidence="4" id="KW-1185">Reference proteome</keyword>
<evidence type="ECO:0000259" key="2">
    <source>
        <dbReference type="Pfam" id="PF06985"/>
    </source>
</evidence>
<feature type="compositionally biased region" description="Polar residues" evidence="1">
    <location>
        <begin position="109"/>
        <end position="130"/>
    </location>
</feature>
<reference evidence="4" key="1">
    <citation type="submission" date="2019-06" db="EMBL/GenBank/DDBJ databases">
        <title>Draft genome sequence of the griseofulvin-producing fungus Xylaria cubensis strain G536.</title>
        <authorList>
            <person name="Mead M.E."/>
            <person name="Raja H.A."/>
            <person name="Steenwyk J.L."/>
            <person name="Knowles S.L."/>
            <person name="Oberlies N.H."/>
            <person name="Rokas A."/>
        </authorList>
    </citation>
    <scope>NUCLEOTIDE SEQUENCE [LARGE SCALE GENOMIC DNA]</scope>
    <source>
        <strain evidence="4">G536</strain>
    </source>
</reference>
<dbReference type="Pfam" id="PF06985">
    <property type="entry name" value="HET"/>
    <property type="match status" value="1"/>
</dbReference>
<feature type="compositionally biased region" description="Pro residues" evidence="1">
    <location>
        <begin position="414"/>
        <end position="423"/>
    </location>
</feature>
<organism evidence="3 4">
    <name type="scientific">Xylaria flabelliformis</name>
    <dbReference type="NCBI Taxonomy" id="2512241"/>
    <lineage>
        <taxon>Eukaryota</taxon>
        <taxon>Fungi</taxon>
        <taxon>Dikarya</taxon>
        <taxon>Ascomycota</taxon>
        <taxon>Pezizomycotina</taxon>
        <taxon>Sordariomycetes</taxon>
        <taxon>Xylariomycetidae</taxon>
        <taxon>Xylariales</taxon>
        <taxon>Xylariaceae</taxon>
        <taxon>Xylaria</taxon>
    </lineage>
</organism>
<dbReference type="Proteomes" id="UP000319160">
    <property type="component" value="Unassembled WGS sequence"/>
</dbReference>
<evidence type="ECO:0000256" key="1">
    <source>
        <dbReference type="SAM" id="MobiDB-lite"/>
    </source>
</evidence>
<dbReference type="AlphaFoldDB" id="A0A553I3P3"/>
<evidence type="ECO:0000313" key="3">
    <source>
        <dbReference type="EMBL" id="TRX94819.1"/>
    </source>
</evidence>
<feature type="region of interest" description="Disordered" evidence="1">
    <location>
        <begin position="194"/>
        <end position="216"/>
    </location>
</feature>
<dbReference type="InterPro" id="IPR052895">
    <property type="entry name" value="HetReg/Transcr_Mod"/>
</dbReference>
<feature type="compositionally biased region" description="Polar residues" evidence="1">
    <location>
        <begin position="280"/>
        <end position="289"/>
    </location>
</feature>
<feature type="region of interest" description="Disordered" evidence="1">
    <location>
        <begin position="242"/>
        <end position="388"/>
    </location>
</feature>
<dbReference type="EMBL" id="VFLP01000019">
    <property type="protein sequence ID" value="TRX94819.1"/>
    <property type="molecule type" value="Genomic_DNA"/>
</dbReference>
<protein>
    <recommendedName>
        <fullName evidence="2">Heterokaryon incompatibility domain-containing protein</fullName>
    </recommendedName>
</protein>
<dbReference type="STRING" id="2512241.A0A553I3P3"/>
<dbReference type="Gene3D" id="1.10.238.10">
    <property type="entry name" value="EF-hand"/>
    <property type="match status" value="1"/>
</dbReference>
<feature type="region of interest" description="Disordered" evidence="1">
    <location>
        <begin position="408"/>
        <end position="473"/>
    </location>
</feature>
<dbReference type="PANTHER" id="PTHR24148">
    <property type="entry name" value="ANKYRIN REPEAT DOMAIN-CONTAINING PROTEIN 39 HOMOLOG-RELATED"/>
    <property type="match status" value="1"/>
</dbReference>
<feature type="domain" description="Heterokaryon incompatibility" evidence="2">
    <location>
        <begin position="745"/>
        <end position="808"/>
    </location>
</feature>
<feature type="compositionally biased region" description="Polar residues" evidence="1">
    <location>
        <begin position="51"/>
        <end position="67"/>
    </location>
</feature>
<accession>A0A553I3P3</accession>
<dbReference type="InterPro" id="IPR010730">
    <property type="entry name" value="HET"/>
</dbReference>
<comment type="caution">
    <text evidence="3">The sequence shown here is derived from an EMBL/GenBank/DDBJ whole genome shotgun (WGS) entry which is preliminary data.</text>
</comment>
<evidence type="ECO:0000313" key="4">
    <source>
        <dbReference type="Proteomes" id="UP000319160"/>
    </source>
</evidence>
<dbReference type="PANTHER" id="PTHR24148:SF64">
    <property type="entry name" value="HETEROKARYON INCOMPATIBILITY DOMAIN-CONTAINING PROTEIN"/>
    <property type="match status" value="1"/>
</dbReference>
<feature type="region of interest" description="Disordered" evidence="1">
    <location>
        <begin position="1"/>
        <end position="143"/>
    </location>
</feature>